<protein>
    <submittedName>
        <fullName evidence="2">Uncharacterized protein</fullName>
    </submittedName>
</protein>
<gene>
    <name evidence="2" type="ORF">I3X05_14730</name>
</gene>
<keyword evidence="1" id="KW-0732">Signal</keyword>
<proteinExistence type="predicted"/>
<evidence type="ECO:0000256" key="1">
    <source>
        <dbReference type="SAM" id="SignalP"/>
    </source>
</evidence>
<organism evidence="2 3">
    <name type="scientific">Vibrio navarrensis</name>
    <dbReference type="NCBI Taxonomy" id="29495"/>
    <lineage>
        <taxon>Bacteria</taxon>
        <taxon>Pseudomonadati</taxon>
        <taxon>Pseudomonadota</taxon>
        <taxon>Gammaproteobacteria</taxon>
        <taxon>Vibrionales</taxon>
        <taxon>Vibrionaceae</taxon>
        <taxon>Vibrio</taxon>
    </lineage>
</organism>
<dbReference type="Proteomes" id="UP000594435">
    <property type="component" value="Chromosome 1"/>
</dbReference>
<feature type="signal peptide" evidence="1">
    <location>
        <begin position="1"/>
        <end position="21"/>
    </location>
</feature>
<dbReference type="RefSeq" id="WP_014204405.1">
    <property type="nucleotide sequence ID" value="NZ_CP065217.1"/>
</dbReference>
<dbReference type="AlphaFoldDB" id="A0AAJ4LTV7"/>
<reference evidence="2 3" key="1">
    <citation type="submission" date="2020-11" db="EMBL/GenBank/DDBJ databases">
        <title>Complete and Circularized Genome Assembly of a human isolate of Vibrio navarrensis biotype pommerensis with MiSeq and MinION Sequence Data.</title>
        <authorList>
            <person name="Schwartz K."/>
            <person name="Borowiak M."/>
            <person name="Deneke C."/>
            <person name="Balau V."/>
            <person name="Metelmann C."/>
            <person name="Strauch E."/>
        </authorList>
    </citation>
    <scope>NUCLEOTIDE SEQUENCE [LARGE SCALE GENOMIC DNA]</scope>
    <source>
        <strain evidence="2 3">20-VB00237</strain>
    </source>
</reference>
<feature type="chain" id="PRO_5042554699" evidence="1">
    <location>
        <begin position="22"/>
        <end position="82"/>
    </location>
</feature>
<evidence type="ECO:0000313" key="3">
    <source>
        <dbReference type="Proteomes" id="UP000594435"/>
    </source>
</evidence>
<sequence>MKKSIILLGLTCLFATTSSFAGGTLGGNPGDISQMKELLESKWNGKPGTQNTAAYGVIVQWQADVCGTLNGKETDATKCTAK</sequence>
<evidence type="ECO:0000313" key="2">
    <source>
        <dbReference type="EMBL" id="QPL53211.1"/>
    </source>
</evidence>
<name>A0AAJ4LTV7_9VIBR</name>
<accession>A0AAJ4LTV7</accession>
<dbReference type="EMBL" id="CP065217">
    <property type="protein sequence ID" value="QPL53211.1"/>
    <property type="molecule type" value="Genomic_DNA"/>
</dbReference>